<organism evidence="2 3">
    <name type="scientific">Campylobacter magnus</name>
    <dbReference type="NCBI Taxonomy" id="3026462"/>
    <lineage>
        <taxon>Bacteria</taxon>
        <taxon>Pseudomonadati</taxon>
        <taxon>Campylobacterota</taxon>
        <taxon>Epsilonproteobacteria</taxon>
        <taxon>Campylobacterales</taxon>
        <taxon>Campylobacteraceae</taxon>
        <taxon>Campylobacter</taxon>
    </lineage>
</organism>
<keyword evidence="3" id="KW-1185">Reference proteome</keyword>
<dbReference type="EMBL" id="JAULJQ010000010">
    <property type="protein sequence ID" value="MDO2410018.1"/>
    <property type="molecule type" value="Genomic_DNA"/>
</dbReference>
<dbReference type="Proteomes" id="UP001171111">
    <property type="component" value="Unassembled WGS sequence"/>
</dbReference>
<dbReference type="Gene3D" id="3.40.1360.10">
    <property type="match status" value="1"/>
</dbReference>
<gene>
    <name evidence="2" type="ORF">Q2362_07965</name>
</gene>
<feature type="domain" description="Toprim" evidence="1">
    <location>
        <begin position="217"/>
        <end position="297"/>
    </location>
</feature>
<dbReference type="SUPFAM" id="SSF56731">
    <property type="entry name" value="DNA primase core"/>
    <property type="match status" value="1"/>
</dbReference>
<accession>A0ABT8TAM3</accession>
<evidence type="ECO:0000313" key="2">
    <source>
        <dbReference type="EMBL" id="MDO2410018.1"/>
    </source>
</evidence>
<sequence>MILDRKKTALILMDLGYEVNAGWKFKIRKDERTPSASINSNGKIKDFGTGWYGDIVDFLEKFCSYSKREAFLFVGNYENVNRTLHTSGWSYTKRQEPNKPELITQDEIESYKAQRKEHFSRYWQLLSLTLPTATSEQKKALAMEFEIGYCAKLDRLMMPIRQMNGDCYTLWKYNPIPKTVIDNNGNTKTLPKVLFSPNVSKPPFNIQKALNRANHGESIFIAEGEKDCLNALSKGFNAFSVGSASARLKDEYLQYFNDKNVVIIYDYDQSGQDGAIALSNTLKNAGAKVQIFDWNIVIKQFGFELSNGFDFTDLLVQNEKRKEKERKKVVEYGI</sequence>
<dbReference type="PROSITE" id="PS50880">
    <property type="entry name" value="TOPRIM"/>
    <property type="match status" value="1"/>
</dbReference>
<evidence type="ECO:0000313" key="3">
    <source>
        <dbReference type="Proteomes" id="UP001171111"/>
    </source>
</evidence>
<dbReference type="CDD" id="cd01029">
    <property type="entry name" value="TOPRIM_primases"/>
    <property type="match status" value="1"/>
</dbReference>
<comment type="caution">
    <text evidence="2">The sequence shown here is derived from an EMBL/GenBank/DDBJ whole genome shotgun (WGS) entry which is preliminary data.</text>
</comment>
<dbReference type="InterPro" id="IPR006171">
    <property type="entry name" value="TOPRIM_dom"/>
</dbReference>
<evidence type="ECO:0000259" key="1">
    <source>
        <dbReference type="PROSITE" id="PS50880"/>
    </source>
</evidence>
<proteinExistence type="predicted"/>
<dbReference type="Pfam" id="PF13155">
    <property type="entry name" value="Toprim_2"/>
    <property type="match status" value="1"/>
</dbReference>
<name>A0ABT8TAM3_9BACT</name>
<dbReference type="SUPFAM" id="SSF57783">
    <property type="entry name" value="Zinc beta-ribbon"/>
    <property type="match status" value="1"/>
</dbReference>
<dbReference type="RefSeq" id="WP_302244794.1">
    <property type="nucleotide sequence ID" value="NZ_JAULJQ010000010.1"/>
</dbReference>
<protein>
    <submittedName>
        <fullName evidence="2">Toprim domain-containing protein</fullName>
    </submittedName>
</protein>
<reference evidence="2 3" key="1">
    <citation type="submission" date="2023-06" db="EMBL/GenBank/DDBJ databases">
        <title>Campylobacter magnum sp. nov., isolated from cecal contents of domestic pigs (Sus scrofa domesticus).</title>
        <authorList>
            <person name="Papic B."/>
            <person name="Gruntar I."/>
        </authorList>
    </citation>
    <scope>NUCLEOTIDE SEQUENCE [LARGE SCALE GENOMIC DNA]</scope>
    <source>
        <strain evidence="3">34484-21</strain>
    </source>
</reference>
<dbReference type="InterPro" id="IPR034154">
    <property type="entry name" value="TOPRIM_DnaG/twinkle"/>
</dbReference>